<keyword evidence="1" id="KW-0812">Transmembrane</keyword>
<accession>A0A2G5NTY4</accession>
<dbReference type="RefSeq" id="WP_117945941.1">
    <property type="nucleotide sequence ID" value="NZ_MJBI02000001.1"/>
</dbReference>
<evidence type="ECO:0000256" key="1">
    <source>
        <dbReference type="SAM" id="Phobius"/>
    </source>
</evidence>
<dbReference type="AlphaFoldDB" id="A0A2G5NTY4"/>
<keyword evidence="1" id="KW-1133">Transmembrane helix</keyword>
<feature type="transmembrane region" description="Helical" evidence="1">
    <location>
        <begin position="30"/>
        <end position="51"/>
    </location>
</feature>
<keyword evidence="3" id="KW-1185">Reference proteome</keyword>
<reference evidence="2 3" key="1">
    <citation type="journal article" date="2018" name="Front. Microbiol.">
        <title>Description and Comparative Genomics of Macrococcus caseolyticus subsp. hominis subsp. nov., Macrococcus goetzii sp. nov., Macrococcus epidermidis sp. nov., and Macrococcus bohemicus sp. nov., Novel Macrococci From Human Clinical Material With Virulence Potential and Suspected Uptake of Foreign DNA by Natural Transformation.</title>
        <authorList>
            <person name="Maslanova I."/>
            <person name="Wertheimer Z."/>
            <person name="Sedlacek I."/>
            <person name="Svec P."/>
            <person name="Indrakova A."/>
            <person name="Kovarovic V."/>
            <person name="Schumann P."/>
            <person name="Sproer C."/>
            <person name="Kralova S."/>
            <person name="Sedo O."/>
            <person name="Kristofova L."/>
            <person name="Vrbovska V."/>
            <person name="Fuzik T."/>
            <person name="Petras P."/>
            <person name="Zdrahal Z."/>
            <person name="Ruzickova V."/>
            <person name="Doskar J."/>
            <person name="Pantucek R."/>
        </authorList>
    </citation>
    <scope>NUCLEOTIDE SEQUENCE [LARGE SCALE GENOMIC DNA]</scope>
    <source>
        <strain evidence="2 3">CCM 4927</strain>
    </source>
</reference>
<name>A0A2G5NTY4_9STAP</name>
<dbReference type="Proteomes" id="UP000229523">
    <property type="component" value="Unassembled WGS sequence"/>
</dbReference>
<evidence type="ECO:0000313" key="2">
    <source>
        <dbReference type="EMBL" id="RAI82895.1"/>
    </source>
</evidence>
<evidence type="ECO:0008006" key="4">
    <source>
        <dbReference type="Google" id="ProtNLM"/>
    </source>
</evidence>
<organism evidence="2 3">
    <name type="scientific">Macrococcoides goetzii</name>
    <dbReference type="NCBI Taxonomy" id="1891097"/>
    <lineage>
        <taxon>Bacteria</taxon>
        <taxon>Bacillati</taxon>
        <taxon>Bacillota</taxon>
        <taxon>Bacilli</taxon>
        <taxon>Bacillales</taxon>
        <taxon>Staphylococcaceae</taxon>
        <taxon>Macrococcoides</taxon>
    </lineage>
</organism>
<dbReference type="EMBL" id="MJBI02000001">
    <property type="protein sequence ID" value="RAI82895.1"/>
    <property type="molecule type" value="Genomic_DNA"/>
</dbReference>
<keyword evidence="1" id="KW-0472">Membrane</keyword>
<proteinExistence type="predicted"/>
<evidence type="ECO:0000313" key="3">
    <source>
        <dbReference type="Proteomes" id="UP000229523"/>
    </source>
</evidence>
<comment type="caution">
    <text evidence="2">The sequence shown here is derived from an EMBL/GenBank/DDBJ whole genome shotgun (WGS) entry which is preliminary data.</text>
</comment>
<protein>
    <recommendedName>
        <fullName evidence="4">DUF805 domain-containing protein</fullName>
    </recommendedName>
</protein>
<sequence length="94" mass="11007">MDNNMNVMDIYMSYWKNFINMNGRTRRRNYWIPVIITLVIEFIIGIIGGFFDLVVGNHFGEEGGIGDNLGDLMEFNQFDTELHFDCTSITRFKL</sequence>
<gene>
    <name evidence="2" type="ORF">BFS35_004205</name>
</gene>